<evidence type="ECO:0000313" key="2">
    <source>
        <dbReference type="Proteomes" id="UP000010077"/>
    </source>
</evidence>
<reference evidence="1 2" key="1">
    <citation type="journal article" date="2012" name="Proc. Natl. Acad. Sci. U.S.A.">
        <title>Genome streamlining and chemical defense in a coral reef symbiosis.</title>
        <authorList>
            <person name="Kwan J.C."/>
            <person name="Donia M.S."/>
            <person name="Han A.W."/>
            <person name="Hirose E."/>
            <person name="Haygood M.G."/>
            <person name="Schmidt E.W."/>
        </authorList>
    </citation>
    <scope>NUCLEOTIDE SEQUENCE [LARGE SCALE GENOMIC DNA]</scope>
    <source>
        <strain evidence="1 2">L2</strain>
    </source>
</reference>
<proteinExistence type="predicted"/>
<dbReference type="AlphaFoldDB" id="K7YFW9"/>
<sequence length="39" mass="5054">MLEQNYILYNFALWIEYYCYKRREEIFMQIIPYSLNDYC</sequence>
<keyword evidence="2" id="KW-1185">Reference proteome</keyword>
<dbReference type="EMBL" id="CP003539">
    <property type="protein sequence ID" value="AFX98480.1"/>
    <property type="molecule type" value="Genomic_DNA"/>
</dbReference>
<evidence type="ECO:0000313" key="1">
    <source>
        <dbReference type="EMBL" id="AFX98480.1"/>
    </source>
</evidence>
<dbReference type="KEGG" id="thal:A1OE_280"/>
<dbReference type="HOGENOM" id="CLU_3306437_0_0_5"/>
<accession>K7YFW9</accession>
<gene>
    <name evidence="1" type="ORF">A1OE_280</name>
</gene>
<name>K7YFW9_9PROT</name>
<protein>
    <submittedName>
        <fullName evidence="1">Uncharacterized protein</fullName>
    </submittedName>
</protein>
<dbReference type="Proteomes" id="UP000010077">
    <property type="component" value="Chromosome"/>
</dbReference>
<organism evidence="1 2">
    <name type="scientific">Candidatus Endolissoclinum faulkneri L2</name>
    <dbReference type="NCBI Taxonomy" id="1193729"/>
    <lineage>
        <taxon>Bacteria</taxon>
        <taxon>Pseudomonadati</taxon>
        <taxon>Pseudomonadota</taxon>
        <taxon>Alphaproteobacteria</taxon>
        <taxon>Rhodospirillales</taxon>
        <taxon>Rhodospirillaceae</taxon>
        <taxon>Candidatus Endolissoclinum</taxon>
    </lineage>
</organism>